<accession>A0A386PMT0</accession>
<proteinExistence type="predicted"/>
<keyword evidence="2" id="KW-1185">Reference proteome</keyword>
<dbReference type="KEGG" id="btur:DB313_04995"/>
<dbReference type="Proteomes" id="UP000275571">
    <property type="component" value="Plasmid lp129"/>
</dbReference>
<sequence length="196" mass="22389">MNIRIFNSSILILIFILFSCKDIKDVQDVSEVNDYEEEDTEDVDFADENTLEGLIAKYKLSSEERLAVQFLKGVLTNPLIAKDVVGVKNYTEEEFREFLVMLGASKTKEAIADIVVTMKARDEVRNAIYDIPDENPQKQNFESQFNEKEEEYFKDLKISCSSDEGYEGAYIALRATSDSFMFKAIKGQIDDALNEN</sequence>
<gene>
    <name evidence="1" type="ORF">DB313_04995</name>
</gene>
<name>A0A386PMT0_9SPIR</name>
<evidence type="ECO:0000313" key="1">
    <source>
        <dbReference type="EMBL" id="AYE36856.1"/>
    </source>
</evidence>
<protein>
    <submittedName>
        <fullName evidence="1">Uncharacterized protein</fullName>
    </submittedName>
</protein>
<keyword evidence="1" id="KW-0614">Plasmid</keyword>
<dbReference type="RefSeq" id="WP_120104776.1">
    <property type="nucleotide sequence ID" value="NZ_CP028885.1"/>
</dbReference>
<evidence type="ECO:0000313" key="2">
    <source>
        <dbReference type="Proteomes" id="UP000275571"/>
    </source>
</evidence>
<dbReference type="EMBL" id="CP028885">
    <property type="protein sequence ID" value="AYE36856.1"/>
    <property type="molecule type" value="Genomic_DNA"/>
</dbReference>
<dbReference type="AlphaFoldDB" id="A0A386PMT0"/>
<dbReference type="PROSITE" id="PS51257">
    <property type="entry name" value="PROKAR_LIPOPROTEIN"/>
    <property type="match status" value="1"/>
</dbReference>
<geneLocation type="plasmid" evidence="1 2">
    <name>lp129</name>
</geneLocation>
<organism evidence="1 2">
    <name type="scientific">Borrelia turcica IST7</name>
    <dbReference type="NCBI Taxonomy" id="1104446"/>
    <lineage>
        <taxon>Bacteria</taxon>
        <taxon>Pseudomonadati</taxon>
        <taxon>Spirochaetota</taxon>
        <taxon>Spirochaetia</taxon>
        <taxon>Spirochaetales</taxon>
        <taxon>Borreliaceae</taxon>
        <taxon>Borrelia</taxon>
    </lineage>
</organism>
<reference evidence="1 2" key="1">
    <citation type="journal article" date="2018" name="Infect. Genet. Evol.">
        <title>Genome-wide analysis of Borrelia turcica and 'Candidatus Borrelia tachyglossi' shows relapsing fever-like genomes with unique genomic links to Lyme disease Borrelia.</title>
        <authorList>
            <person name="Gofton A.W."/>
            <person name="Margos G."/>
            <person name="Fingerle V."/>
            <person name="Hepner S."/>
            <person name="Loh S.M."/>
            <person name="Ryan U."/>
            <person name="Irwin P."/>
            <person name="Oskam C.L."/>
        </authorList>
    </citation>
    <scope>NUCLEOTIDE SEQUENCE [LARGE SCALE GENOMIC DNA]</scope>
    <source>
        <strain evidence="1 2">IST7</strain>
        <plasmid evidence="1">lp129</plasmid>
    </source>
</reference>
<dbReference type="NCBIfam" id="NF047534">
    <property type="entry name" value="lipo_BTA121_dup"/>
    <property type="match status" value="1"/>
</dbReference>
<dbReference type="OrthoDB" id="353041at2"/>